<evidence type="ECO:0000313" key="3">
    <source>
        <dbReference type="Proteomes" id="UP000466997"/>
    </source>
</evidence>
<protein>
    <recommendedName>
        <fullName evidence="1">SnoaL-like domain-containing protein</fullName>
    </recommendedName>
</protein>
<evidence type="ECO:0000259" key="1">
    <source>
        <dbReference type="Pfam" id="PF13577"/>
    </source>
</evidence>
<feature type="domain" description="SnoaL-like" evidence="1">
    <location>
        <begin position="17"/>
        <end position="138"/>
    </location>
</feature>
<dbReference type="AlphaFoldDB" id="A0A7I7JKG2"/>
<dbReference type="Proteomes" id="UP000466997">
    <property type="component" value="Chromosome"/>
</dbReference>
<accession>A0A7I7JKG2</accession>
<evidence type="ECO:0000313" key="2">
    <source>
        <dbReference type="EMBL" id="BBX12240.1"/>
    </source>
</evidence>
<keyword evidence="3" id="KW-1185">Reference proteome</keyword>
<reference evidence="2 3" key="1">
    <citation type="journal article" date="2019" name="Emerg. Microbes Infect.">
        <title>Comprehensive subspecies identification of 175 nontuberculous mycobacteria species based on 7547 genomic profiles.</title>
        <authorList>
            <person name="Matsumoto Y."/>
            <person name="Kinjo T."/>
            <person name="Motooka D."/>
            <person name="Nabeya D."/>
            <person name="Jung N."/>
            <person name="Uechi K."/>
            <person name="Horii T."/>
            <person name="Iida T."/>
            <person name="Fujita J."/>
            <person name="Nakamura S."/>
        </authorList>
    </citation>
    <scope>NUCLEOTIDE SEQUENCE [LARGE SCALE GENOMIC DNA]</scope>
    <source>
        <strain evidence="2 3">JCM 6391</strain>
    </source>
</reference>
<dbReference type="InterPro" id="IPR032710">
    <property type="entry name" value="NTF2-like_dom_sf"/>
</dbReference>
<dbReference type="InterPro" id="IPR037401">
    <property type="entry name" value="SnoaL-like"/>
</dbReference>
<organism evidence="2 3">
    <name type="scientific">Mycobacterium novum</name>
    <dbReference type="NCBI Taxonomy" id="2492438"/>
    <lineage>
        <taxon>Bacteria</taxon>
        <taxon>Bacillati</taxon>
        <taxon>Actinomycetota</taxon>
        <taxon>Actinomycetes</taxon>
        <taxon>Mycobacteriales</taxon>
        <taxon>Mycobacteriaceae</taxon>
        <taxon>Mycobacterium</taxon>
    </lineage>
</organism>
<sequence>MAHGGYVFDMPGASAVSITNLLYRYAESMDAGDLDSAAALFGHARLKVGPDADAVLDSAGMLQLWRGLVKIHADGTPRTKHVITNPILDIDEEAGTATCRSYYTVLQQTDTVALQVVAAGRYHDEFERVDGVWRFSFRDYSMLDLKGDLRDHLGVLGS</sequence>
<dbReference type="Pfam" id="PF13577">
    <property type="entry name" value="SnoaL_4"/>
    <property type="match status" value="1"/>
</dbReference>
<proteinExistence type="predicted"/>
<dbReference type="SUPFAM" id="SSF54427">
    <property type="entry name" value="NTF2-like"/>
    <property type="match status" value="1"/>
</dbReference>
<dbReference type="Gene3D" id="3.10.450.50">
    <property type="match status" value="1"/>
</dbReference>
<name>A0A7I7JKG2_9MYCO</name>
<gene>
    <name evidence="2" type="ORF">MNVM_13210</name>
</gene>
<dbReference type="EMBL" id="AP022562">
    <property type="protein sequence ID" value="BBX12240.1"/>
    <property type="molecule type" value="Genomic_DNA"/>
</dbReference>
<dbReference type="KEGG" id="mnm:MNVM_13210"/>